<sequence>MAQEEEALPPWGALPADMLQGVFAALPDAASRGACRRVCRHWRQVADQGPEVWQSVHCRCPNSASYLRRTLAPTEAGEPREPARRRATVEELSALLSRQRVHLRRLTLEENAGAWEDDAAQGLAAVLTAAAGDAGAEGSGLTDLTLVVAEQLPHQLMEVLPGGAVHLTSLVLRPLRGHVPSLHWEQFGSRLQQLHSRLEHLRLHNCELDGSLVTVLPHLPQLTMLQLSARVPAEAAMAAVQRCSRLQELVTGRLTGVGGATFQLLPPAPGTLAQLTRLRFSGCDLLSGMDAAWCSLPSLLSFEVESCDELACPNLAGLTKGEQLVFSHQRLEELPESITGLTTLTRLAVAACSLETLRPGPYLRGLRELNLFANGLSTVPEALVHPQWRPTALQLLDMSSNHSHFLSDDDVEVLSQLTTLTSLRLSRQEFVPRDAHPAAPLAALRAALPHCQIDA</sequence>
<keyword evidence="4" id="KW-1185">Reference proteome</keyword>
<reference evidence="3 4" key="1">
    <citation type="journal article" date="2018" name="Plant J.">
        <title>Genome sequences of Chlorella sorokiniana UTEX 1602 and Micractinium conductrix SAG 241.80: implications to maltose excretion by a green alga.</title>
        <authorList>
            <person name="Arriola M.B."/>
            <person name="Velmurugan N."/>
            <person name="Zhang Y."/>
            <person name="Plunkett M.H."/>
            <person name="Hondzo H."/>
            <person name="Barney B.M."/>
        </authorList>
    </citation>
    <scope>NUCLEOTIDE SEQUENCE [LARGE SCALE GENOMIC DNA]</scope>
    <source>
        <strain evidence="4">UTEX 1602</strain>
    </source>
</reference>
<keyword evidence="3" id="KW-0418">Kinase</keyword>
<evidence type="ECO:0000256" key="1">
    <source>
        <dbReference type="ARBA" id="ARBA00004430"/>
    </source>
</evidence>
<dbReference type="GO" id="GO:0016301">
    <property type="term" value="F:kinase activity"/>
    <property type="evidence" value="ECO:0007669"/>
    <property type="project" value="UniProtKB-KW"/>
</dbReference>
<proteinExistence type="predicted"/>
<dbReference type="InterPro" id="IPR032675">
    <property type="entry name" value="LRR_dom_sf"/>
</dbReference>
<dbReference type="Proteomes" id="UP000239899">
    <property type="component" value="Unassembled WGS sequence"/>
</dbReference>
<dbReference type="Gene3D" id="1.20.1280.50">
    <property type="match status" value="1"/>
</dbReference>
<accession>A0A2P6TZE9</accession>
<dbReference type="InterPro" id="IPR001810">
    <property type="entry name" value="F-box_dom"/>
</dbReference>
<evidence type="ECO:0000313" key="4">
    <source>
        <dbReference type="Proteomes" id="UP000239899"/>
    </source>
</evidence>
<comment type="subcellular location">
    <subcellularLocation>
        <location evidence="1">Cytoplasm</location>
        <location evidence="1">Cytoskeleton</location>
        <location evidence="1">Cilium axoneme</location>
    </subcellularLocation>
</comment>
<protein>
    <submittedName>
        <fullName evidence="3">TKL kinase</fullName>
    </submittedName>
</protein>
<dbReference type="PANTHER" id="PTHR45752">
    <property type="entry name" value="LEUCINE-RICH REPEAT-CONTAINING"/>
    <property type="match status" value="1"/>
</dbReference>
<organism evidence="3 4">
    <name type="scientific">Chlorella sorokiniana</name>
    <name type="common">Freshwater green alga</name>
    <dbReference type="NCBI Taxonomy" id="3076"/>
    <lineage>
        <taxon>Eukaryota</taxon>
        <taxon>Viridiplantae</taxon>
        <taxon>Chlorophyta</taxon>
        <taxon>core chlorophytes</taxon>
        <taxon>Trebouxiophyceae</taxon>
        <taxon>Chlorellales</taxon>
        <taxon>Chlorellaceae</taxon>
        <taxon>Chlorella clade</taxon>
        <taxon>Chlorella</taxon>
    </lineage>
</organism>
<dbReference type="InterPro" id="IPR050715">
    <property type="entry name" value="LRR-SigEffector_domain"/>
</dbReference>
<dbReference type="SMART" id="SM00256">
    <property type="entry name" value="FBOX"/>
    <property type="match status" value="1"/>
</dbReference>
<name>A0A2P6TZE9_CHLSO</name>
<evidence type="ECO:0000259" key="2">
    <source>
        <dbReference type="SMART" id="SM00256"/>
    </source>
</evidence>
<dbReference type="InterPro" id="IPR036047">
    <property type="entry name" value="F-box-like_dom_sf"/>
</dbReference>
<dbReference type="GO" id="GO:0005930">
    <property type="term" value="C:axoneme"/>
    <property type="evidence" value="ECO:0007669"/>
    <property type="project" value="UniProtKB-SubCell"/>
</dbReference>
<gene>
    <name evidence="3" type="ORF">C2E21_2562</name>
</gene>
<evidence type="ECO:0000313" key="3">
    <source>
        <dbReference type="EMBL" id="PRW59410.1"/>
    </source>
</evidence>
<comment type="caution">
    <text evidence="3">The sequence shown here is derived from an EMBL/GenBank/DDBJ whole genome shotgun (WGS) entry which is preliminary data.</text>
</comment>
<dbReference type="Gene3D" id="3.80.10.10">
    <property type="entry name" value="Ribonuclease Inhibitor"/>
    <property type="match status" value="2"/>
</dbReference>
<dbReference type="SUPFAM" id="SSF52047">
    <property type="entry name" value="RNI-like"/>
    <property type="match status" value="1"/>
</dbReference>
<dbReference type="OrthoDB" id="25838at2759"/>
<dbReference type="AlphaFoldDB" id="A0A2P6TZE9"/>
<dbReference type="PANTHER" id="PTHR45752:SF187">
    <property type="entry name" value="LEUCINE-RICH REPEAT AND IQ DOMAIN-CONTAINING PROTEIN 4"/>
    <property type="match status" value="1"/>
</dbReference>
<dbReference type="SUPFAM" id="SSF81383">
    <property type="entry name" value="F-box domain"/>
    <property type="match status" value="1"/>
</dbReference>
<dbReference type="STRING" id="3076.A0A2P6TZE9"/>
<keyword evidence="3" id="KW-0808">Transferase</keyword>
<feature type="domain" description="F-box" evidence="2">
    <location>
        <begin position="14"/>
        <end position="55"/>
    </location>
</feature>
<dbReference type="Pfam" id="PF12937">
    <property type="entry name" value="F-box-like"/>
    <property type="match status" value="1"/>
</dbReference>
<dbReference type="EMBL" id="LHPG02000004">
    <property type="protein sequence ID" value="PRW59410.1"/>
    <property type="molecule type" value="Genomic_DNA"/>
</dbReference>